<gene>
    <name evidence="2" type="ORF">AX774_g6430</name>
</gene>
<dbReference type="Proteomes" id="UP000188320">
    <property type="component" value="Unassembled WGS sequence"/>
</dbReference>
<protein>
    <submittedName>
        <fullName evidence="2">Uncharacterized protein</fullName>
    </submittedName>
</protein>
<feature type="compositionally biased region" description="Polar residues" evidence="1">
    <location>
        <begin position="17"/>
        <end position="28"/>
    </location>
</feature>
<accession>A0A1R1PGT2</accession>
<sequence>MNAESLNETRKMGDYTLKSNETNNLSSRGTIKVDTAGYKPDGGSHTLSIKSLVANTGQRSPINTFKRLSESEGRVEEKEYPVVSDFEIKDKSDNKFLDPKSEYFVKDTKFISTRTVDRLKLIRENSPFNNLDDNMIGILKFSRKVCILAEHMFAYSVNKSFDAWYHDYACSFDTSALAEIVFKDGRISSSENDTDLNIEFMHKNLKHTSRRTTKKSQNLDWPFEVKARQEMIYRFISLGLKNVGTIILDLSYAKKGSSESNTERKKTETEKAVEGVVSSMAIGATEHLLQGVLVQLNATLKFEL</sequence>
<keyword evidence="3" id="KW-1185">Reference proteome</keyword>
<dbReference type="AlphaFoldDB" id="A0A1R1PGT2"/>
<name>A0A1R1PGT2_ZANCU</name>
<evidence type="ECO:0000313" key="2">
    <source>
        <dbReference type="EMBL" id="OMH80139.1"/>
    </source>
</evidence>
<organism evidence="2 3">
    <name type="scientific">Zancudomyces culisetae</name>
    <name type="common">Gut fungus</name>
    <name type="synonym">Smittium culisetae</name>
    <dbReference type="NCBI Taxonomy" id="1213189"/>
    <lineage>
        <taxon>Eukaryota</taxon>
        <taxon>Fungi</taxon>
        <taxon>Fungi incertae sedis</taxon>
        <taxon>Zoopagomycota</taxon>
        <taxon>Kickxellomycotina</taxon>
        <taxon>Harpellomycetes</taxon>
        <taxon>Harpellales</taxon>
        <taxon>Legeriomycetaceae</taxon>
        <taxon>Zancudomyces</taxon>
    </lineage>
</organism>
<dbReference type="EMBL" id="LSSK01001297">
    <property type="protein sequence ID" value="OMH80139.1"/>
    <property type="molecule type" value="Genomic_DNA"/>
</dbReference>
<evidence type="ECO:0000256" key="1">
    <source>
        <dbReference type="SAM" id="MobiDB-lite"/>
    </source>
</evidence>
<feature type="region of interest" description="Disordered" evidence="1">
    <location>
        <begin position="1"/>
        <end position="28"/>
    </location>
</feature>
<comment type="caution">
    <text evidence="2">The sequence shown here is derived from an EMBL/GenBank/DDBJ whole genome shotgun (WGS) entry which is preliminary data.</text>
</comment>
<evidence type="ECO:0000313" key="3">
    <source>
        <dbReference type="Proteomes" id="UP000188320"/>
    </source>
</evidence>
<reference evidence="3" key="1">
    <citation type="submission" date="2017-01" db="EMBL/GenBank/DDBJ databases">
        <authorList>
            <person name="Wang Y."/>
            <person name="White M."/>
            <person name="Kvist S."/>
            <person name="Moncalvo J.-M."/>
        </authorList>
    </citation>
    <scope>NUCLEOTIDE SEQUENCE [LARGE SCALE GENOMIC DNA]</scope>
    <source>
        <strain evidence="3">COL-18-3</strain>
    </source>
</reference>
<proteinExistence type="predicted"/>